<dbReference type="Proteomes" id="UP001358417">
    <property type="component" value="Unassembled WGS sequence"/>
</dbReference>
<reference evidence="2 3" key="1">
    <citation type="submission" date="2023-08" db="EMBL/GenBank/DDBJ databases">
        <title>Black Yeasts Isolated from many extreme environments.</title>
        <authorList>
            <person name="Coleine C."/>
            <person name="Stajich J.E."/>
            <person name="Selbmann L."/>
        </authorList>
    </citation>
    <scope>NUCLEOTIDE SEQUENCE [LARGE SCALE GENOMIC DNA]</scope>
    <source>
        <strain evidence="2 3">CCFEE 5792</strain>
    </source>
</reference>
<organism evidence="2 3">
    <name type="scientific">Exophiala bonariae</name>
    <dbReference type="NCBI Taxonomy" id="1690606"/>
    <lineage>
        <taxon>Eukaryota</taxon>
        <taxon>Fungi</taxon>
        <taxon>Dikarya</taxon>
        <taxon>Ascomycota</taxon>
        <taxon>Pezizomycotina</taxon>
        <taxon>Eurotiomycetes</taxon>
        <taxon>Chaetothyriomycetidae</taxon>
        <taxon>Chaetothyriales</taxon>
        <taxon>Herpotrichiellaceae</taxon>
        <taxon>Exophiala</taxon>
    </lineage>
</organism>
<evidence type="ECO:0000256" key="1">
    <source>
        <dbReference type="SAM" id="MobiDB-lite"/>
    </source>
</evidence>
<feature type="compositionally biased region" description="Basic and acidic residues" evidence="1">
    <location>
        <begin position="639"/>
        <end position="687"/>
    </location>
</feature>
<protein>
    <submittedName>
        <fullName evidence="2">Uncharacterized protein</fullName>
    </submittedName>
</protein>
<dbReference type="AlphaFoldDB" id="A0AAV9N876"/>
<feature type="compositionally biased region" description="Polar residues" evidence="1">
    <location>
        <begin position="481"/>
        <end position="503"/>
    </location>
</feature>
<feature type="region of interest" description="Disordered" evidence="1">
    <location>
        <begin position="473"/>
        <end position="526"/>
    </location>
</feature>
<feature type="compositionally biased region" description="Low complexity" evidence="1">
    <location>
        <begin position="690"/>
        <end position="699"/>
    </location>
</feature>
<feature type="compositionally biased region" description="Polar residues" evidence="1">
    <location>
        <begin position="562"/>
        <end position="576"/>
    </location>
</feature>
<proteinExistence type="predicted"/>
<comment type="caution">
    <text evidence="2">The sequence shown here is derived from an EMBL/GenBank/DDBJ whole genome shotgun (WGS) entry which is preliminary data.</text>
</comment>
<evidence type="ECO:0000313" key="3">
    <source>
        <dbReference type="Proteomes" id="UP001358417"/>
    </source>
</evidence>
<evidence type="ECO:0000313" key="2">
    <source>
        <dbReference type="EMBL" id="KAK5051486.1"/>
    </source>
</evidence>
<keyword evidence="3" id="KW-1185">Reference proteome</keyword>
<sequence length="732" mass="82049">MHLSSCLGDIPSRRIPKLANILQFRPKENHHDQEERIKSTIKTLPTRLRGPGRLIRLLLHPRIDACEWHKGLNRCVTDVILHSIQIEIGIRLNSLIAHSEMLPKEHFDRVSRLRELHALWLGPETFEKTFLIPTQNVPWKYQANKCDACILSCLAGNMQTLLDLRCVISSRATSKFVAKHGNPRLLTWVDAWIKSLVTHVRDVTGLDVPLDAQIEKNDHQAVELKNLRGKIRRLQKKRYHSAGPHRAMVDNSVDAAIPVQAIEADDRIFVDNGEEIVSSKQARRQSMGDNDEDSGDADLASVDAFTALKSSSHVPLVLDPCLQYGNPYCPDEAELRHSVHSDIGNNGKKSSILQPDIYVPPRQGWKKQEAIRHSTAARSHQPTVASRRESWESVVFDSNFVESGIMHQSRYESRQTMHQPHHRSARPPSSRYPSVQTEFASRRPTVVEGGAYPDPAASYVNVLPVFGEYDVEAGHDRNGNKTHYQSTTASGSQHDATIKSSSVLPAAKAHAPPRHTRPDAIEHVKGVDKKHNTAQDLLHAYDDLAQGLGKHNAKIRSKPSTHNHLASDLNISSASRNAMVPESLKAPRRHDDHKSTKQRTEHRVDGHSKPDTAHRGEKKEKHGEDHCKHGQRTIPVAHDAAKAKSPHGGDDDKHKHTRDADPAEKKDKTKVKNDRTPVKHNYEDRSNPHTKPTAPAKPAKNQESNATTWSAQYGAGLRGKDDLTWFYNGGRK</sequence>
<gene>
    <name evidence="2" type="ORF">LTR84_003138</name>
</gene>
<feature type="region of interest" description="Disordered" evidence="1">
    <location>
        <begin position="554"/>
        <end position="705"/>
    </location>
</feature>
<feature type="region of interest" description="Disordered" evidence="1">
    <location>
        <begin position="410"/>
        <end position="437"/>
    </location>
</feature>
<dbReference type="GeneID" id="89971332"/>
<accession>A0AAV9N876</accession>
<feature type="compositionally biased region" description="Basic and acidic residues" evidence="1">
    <location>
        <begin position="589"/>
        <end position="628"/>
    </location>
</feature>
<feature type="compositionally biased region" description="Basic and acidic residues" evidence="1">
    <location>
        <begin position="516"/>
        <end position="526"/>
    </location>
</feature>
<name>A0AAV9N876_9EURO</name>
<dbReference type="EMBL" id="JAVRRD010000015">
    <property type="protein sequence ID" value="KAK5051486.1"/>
    <property type="molecule type" value="Genomic_DNA"/>
</dbReference>
<dbReference type="RefSeq" id="XP_064705713.1">
    <property type="nucleotide sequence ID" value="XM_064846733.1"/>
</dbReference>